<evidence type="ECO:0000313" key="1">
    <source>
        <dbReference type="EMBL" id="KAF7771799.1"/>
    </source>
</evidence>
<dbReference type="Proteomes" id="UP000629468">
    <property type="component" value="Unassembled WGS sequence"/>
</dbReference>
<gene>
    <name evidence="1" type="ORF">Agabi119p4_6110</name>
</gene>
<accession>A0A8H7F170</accession>
<protein>
    <submittedName>
        <fullName evidence="1">Uncharacterized protein</fullName>
    </submittedName>
</protein>
<reference evidence="1 2" key="1">
    <citation type="journal article" name="Sci. Rep.">
        <title>Telomere-to-telomere assembled and centromere annotated genomes of the two main subspecies of the button mushroom Agaricus bisporus reveal especially polymorphic chromosome ends.</title>
        <authorList>
            <person name="Sonnenberg A.S.M."/>
            <person name="Sedaghat-Telgerd N."/>
            <person name="Lavrijssen B."/>
            <person name="Ohm R.A."/>
            <person name="Hendrickx P.M."/>
            <person name="Scholtmeijer K."/>
            <person name="Baars J.J.P."/>
            <person name="van Peer A."/>
        </authorList>
    </citation>
    <scope>NUCLEOTIDE SEQUENCE [LARGE SCALE GENOMIC DNA]</scope>
    <source>
        <strain evidence="1 2">H119_p4</strain>
    </source>
</reference>
<dbReference type="EMBL" id="JABXXO010000008">
    <property type="protein sequence ID" value="KAF7771799.1"/>
    <property type="molecule type" value="Genomic_DNA"/>
</dbReference>
<proteinExistence type="predicted"/>
<name>A0A8H7F170_AGABI</name>
<organism evidence="1 2">
    <name type="scientific">Agaricus bisporus var. burnettii</name>
    <dbReference type="NCBI Taxonomy" id="192524"/>
    <lineage>
        <taxon>Eukaryota</taxon>
        <taxon>Fungi</taxon>
        <taxon>Dikarya</taxon>
        <taxon>Basidiomycota</taxon>
        <taxon>Agaricomycotina</taxon>
        <taxon>Agaricomycetes</taxon>
        <taxon>Agaricomycetidae</taxon>
        <taxon>Agaricales</taxon>
        <taxon>Agaricineae</taxon>
        <taxon>Agaricaceae</taxon>
        <taxon>Agaricus</taxon>
    </lineage>
</organism>
<evidence type="ECO:0000313" key="2">
    <source>
        <dbReference type="Proteomes" id="UP000629468"/>
    </source>
</evidence>
<sequence length="83" mass="9158">MKHPEFGLSGFPIRNPILAVIGSCIGVLKRAYDTIKERLSPHRSTYFRPSFALGAFPCSHVVCRKTLVKGSCSCISSIECNTR</sequence>
<comment type="caution">
    <text evidence="1">The sequence shown here is derived from an EMBL/GenBank/DDBJ whole genome shotgun (WGS) entry which is preliminary data.</text>
</comment>
<dbReference type="AlphaFoldDB" id="A0A8H7F170"/>